<gene>
    <name evidence="2" type="ORF">SDC9_42881</name>
</gene>
<dbReference type="AlphaFoldDB" id="A0A644VZ47"/>
<feature type="compositionally biased region" description="Basic residues" evidence="1">
    <location>
        <begin position="841"/>
        <end position="851"/>
    </location>
</feature>
<feature type="compositionally biased region" description="Low complexity" evidence="1">
    <location>
        <begin position="717"/>
        <end position="727"/>
    </location>
</feature>
<feature type="compositionally biased region" description="Basic and acidic residues" evidence="1">
    <location>
        <begin position="701"/>
        <end position="716"/>
    </location>
</feature>
<proteinExistence type="predicted"/>
<comment type="caution">
    <text evidence="2">The sequence shown here is derived from an EMBL/GenBank/DDBJ whole genome shotgun (WGS) entry which is preliminary data.</text>
</comment>
<dbReference type="EMBL" id="VSSQ01000521">
    <property type="protein sequence ID" value="MPL96699.1"/>
    <property type="molecule type" value="Genomic_DNA"/>
</dbReference>
<feature type="compositionally biased region" description="Polar residues" evidence="1">
    <location>
        <begin position="884"/>
        <end position="903"/>
    </location>
</feature>
<evidence type="ECO:0000313" key="2">
    <source>
        <dbReference type="EMBL" id="MPL96699.1"/>
    </source>
</evidence>
<name>A0A644VZ47_9ZZZZ</name>
<protein>
    <submittedName>
        <fullName evidence="2">Uncharacterized protein</fullName>
    </submittedName>
</protein>
<evidence type="ECO:0000256" key="1">
    <source>
        <dbReference type="SAM" id="MobiDB-lite"/>
    </source>
</evidence>
<feature type="compositionally biased region" description="Basic and acidic residues" evidence="1">
    <location>
        <begin position="764"/>
        <end position="796"/>
    </location>
</feature>
<accession>A0A644VZ47</accession>
<feature type="region of interest" description="Disordered" evidence="1">
    <location>
        <begin position="758"/>
        <end position="953"/>
    </location>
</feature>
<sequence length="976" mass="102458">MRRRPHPHGHVAHSGHQVAVEVARKRPAARHRHVLGQGEAKALHQPALHLAKIRGHVDHLARGGVDLEVEHPHRAAHPADRDTGKGDAIGEDEARIAGAVVAFREGEEGLGALRGELGKGEGGAVVAALGLDPARHDAQPVRGQAKPQGGLREDLLGQHWRRLFSAAPNDIAAARGGGRAAVGGGAGVAEDHLDVGACAVQPLGHRGMDRGDHALADLVEPGEDADLAAFEPHFEPRLVGRDRAKPVALIVQRDAGAGNLVGARGGGRPQVRGRGDVEHLGKLLGRRDFLAKEARRARPAQVAAPDLDRVEPAPRREPVDLAFDRIAHLVRAKAAEGAAGAVVGIGEPATGADVRDPIGAGGVFHRGFQHAGRQRGIGAAVGQRLDLLRHQPPLGVAAGAHADPERVALGAGKHAFGAAQMQAHRSARLQREKRQRRLHRQLVLAAEGAAGRRGDDADLVLGQGEDAGKLHPVARAMLAARADDHALALGRGPAPLRLHETVHLARRDIGVLDHMHRGGKARGEVAAAQPDLGHQIARGMDGLGAGGKRRLHVLDKGERAIVDANERQRALGGLGIDRRHRGDRVAEVAHPVGTQRRLVLEQDAEGVHPGHVAMGDDGAHAGQGLGRGGVDRKDLGMGMGGTQDAADKHPLGPHIGHVGERAAHLGRHVLAHVPALATGGAAQFRQVGLRRGGRAGACGAGERRQPDQPRDQRVRGDAPPVAGAAEGAVGGGDLGLDPFPQHLAVERGERLAQQPALGLGQARGGDRAATDGEPHRGDAVILEAERSRRGDDRGAEARAQPGLAPDLVCERRDRDRQHQPFGPGEPVGERAGAVSGPDLRIKRKKGRKKAPRPPADGATERRQTANVRSGDIGRRRAQKRHIAPTQQLEIGSRTNPASRNSFRQKGADGDQIRRHRLAGRGIEAKGGAARHRTRPRGDAGERLVEGGGAGDAHSAAIAAGSAVVPKVSPFSFSQRR</sequence>
<reference evidence="2" key="1">
    <citation type="submission" date="2019-08" db="EMBL/GenBank/DDBJ databases">
        <authorList>
            <person name="Kucharzyk K."/>
            <person name="Murdoch R.W."/>
            <person name="Higgins S."/>
            <person name="Loffler F."/>
        </authorList>
    </citation>
    <scope>NUCLEOTIDE SEQUENCE</scope>
</reference>
<feature type="region of interest" description="Disordered" evidence="1">
    <location>
        <begin position="693"/>
        <end position="740"/>
    </location>
</feature>
<organism evidence="2">
    <name type="scientific">bioreactor metagenome</name>
    <dbReference type="NCBI Taxonomy" id="1076179"/>
    <lineage>
        <taxon>unclassified sequences</taxon>
        <taxon>metagenomes</taxon>
        <taxon>ecological metagenomes</taxon>
    </lineage>
</organism>
<feature type="compositionally biased region" description="Basic and acidic residues" evidence="1">
    <location>
        <begin position="935"/>
        <end position="944"/>
    </location>
</feature>
<feature type="compositionally biased region" description="Basic and acidic residues" evidence="1">
    <location>
        <begin position="808"/>
        <end position="818"/>
    </location>
</feature>